<gene>
    <name evidence="1" type="ORF">PTTG_26220</name>
</gene>
<dbReference type="EMBL" id="ADAS02000017">
    <property type="protein sequence ID" value="OAV96713.1"/>
    <property type="molecule type" value="Genomic_DNA"/>
</dbReference>
<dbReference type="EnsemblFungi" id="PTTG_26220-t43_1">
    <property type="protein sequence ID" value="PTTG_26220-t43_1-p1"/>
    <property type="gene ID" value="PTTG_26220"/>
</dbReference>
<accession>A0A180GXJ4</accession>
<reference evidence="1" key="1">
    <citation type="submission" date="2009-11" db="EMBL/GenBank/DDBJ databases">
        <authorList>
            <consortium name="The Broad Institute Genome Sequencing Platform"/>
            <person name="Ward D."/>
            <person name="Feldgarden M."/>
            <person name="Earl A."/>
            <person name="Young S.K."/>
            <person name="Zeng Q."/>
            <person name="Koehrsen M."/>
            <person name="Alvarado L."/>
            <person name="Berlin A."/>
            <person name="Bochicchio J."/>
            <person name="Borenstein D."/>
            <person name="Chapman S.B."/>
            <person name="Chen Z."/>
            <person name="Engels R."/>
            <person name="Freedman E."/>
            <person name="Gellesch M."/>
            <person name="Goldberg J."/>
            <person name="Griggs A."/>
            <person name="Gujja S."/>
            <person name="Heilman E."/>
            <person name="Heiman D."/>
            <person name="Hepburn T."/>
            <person name="Howarth C."/>
            <person name="Jen D."/>
            <person name="Larson L."/>
            <person name="Lewis B."/>
            <person name="Mehta T."/>
            <person name="Park D."/>
            <person name="Pearson M."/>
            <person name="Roberts A."/>
            <person name="Saif S."/>
            <person name="Shea T."/>
            <person name="Shenoy N."/>
            <person name="Sisk P."/>
            <person name="Stolte C."/>
            <person name="Sykes S."/>
            <person name="Thomson T."/>
            <person name="Walk T."/>
            <person name="White J."/>
            <person name="Yandava C."/>
            <person name="Izard J."/>
            <person name="Baranova O.V."/>
            <person name="Blanton J.M."/>
            <person name="Tanner A.C."/>
            <person name="Dewhirst F.E."/>
            <person name="Haas B."/>
            <person name="Nusbaum C."/>
            <person name="Birren B."/>
        </authorList>
    </citation>
    <scope>NUCLEOTIDE SEQUENCE [LARGE SCALE GENOMIC DNA]</scope>
    <source>
        <strain evidence="1">1-1 BBBD Race 1</strain>
    </source>
</reference>
<reference evidence="1" key="2">
    <citation type="submission" date="2016-05" db="EMBL/GenBank/DDBJ databases">
        <title>Comparative analysis highlights variable genome content of wheat rusts and divergence of the mating loci.</title>
        <authorList>
            <person name="Cuomo C.A."/>
            <person name="Bakkeren G."/>
            <person name="Szabo L."/>
            <person name="Khalil H."/>
            <person name="Joly D."/>
            <person name="Goldberg J."/>
            <person name="Young S."/>
            <person name="Zeng Q."/>
            <person name="Fellers J."/>
        </authorList>
    </citation>
    <scope>NUCLEOTIDE SEQUENCE [LARGE SCALE GENOMIC DNA]</scope>
    <source>
        <strain evidence="1">1-1 BBBD Race 1</strain>
    </source>
</reference>
<sequence length="492" mass="55371">MRDAADGWISSLVDRLVPQFQAEGTSAGGVPPADQMSPEAIDKARLDPTFLVLKARQARKQAEDVEAKRRSGRRAKGIAQKGSLTEHYDQYSRKLQAFIKFFLGNPDKPQDYPVSPTDNELQNLYWIEQRSATILAQLDWVRASLAGKTEAEIAYYVSVAEKEIRKNMTQPMFTRAILKGPGRGCRPINAQTTANVERSLALAGISRVTFQWEAGRDDTFAWNSTITEQAGQAPAIIRRWLTTKSREIHECGNMDVATYNKLKEAKATKEQYQQWRKRIKDNRCDMVNKSFSRNINLASIVERKECGSDIEDAGKGKAPVGVVGDWRSTNLTDILHCLDKMVIAQAQHPKTIAANHNLYTRSSRTFKHTKGIVGVPRGLPINCYSEAYWKHLSGFEKDCKNHYHVTLVTFPFPRFPDSSVLSRTFLANLKHSLDNSLSSEFNTQTQLKLQSTSIYLIYQFSLHSSILVSYSSQSSSSSSISYTVFPCLPCPR</sequence>
<dbReference type="Proteomes" id="UP000005240">
    <property type="component" value="Unassembled WGS sequence"/>
</dbReference>
<evidence type="ECO:0000313" key="1">
    <source>
        <dbReference type="EMBL" id="OAV96713.1"/>
    </source>
</evidence>
<dbReference type="VEuPathDB" id="FungiDB:PTTG_26220"/>
<protein>
    <submittedName>
        <fullName evidence="1 2">Uncharacterized protein</fullName>
    </submittedName>
</protein>
<proteinExistence type="predicted"/>
<reference evidence="2" key="4">
    <citation type="submission" date="2025-05" db="UniProtKB">
        <authorList>
            <consortium name="EnsemblFungi"/>
        </authorList>
    </citation>
    <scope>IDENTIFICATION</scope>
    <source>
        <strain evidence="2">isolate 1-1 / race 1 (BBBD)</strain>
    </source>
</reference>
<reference evidence="2 3" key="3">
    <citation type="journal article" date="2017" name="G3 (Bethesda)">
        <title>Comparative analysis highlights variable genome content of wheat rusts and divergence of the mating loci.</title>
        <authorList>
            <person name="Cuomo C.A."/>
            <person name="Bakkeren G."/>
            <person name="Khalil H.B."/>
            <person name="Panwar V."/>
            <person name="Joly D."/>
            <person name="Linning R."/>
            <person name="Sakthikumar S."/>
            <person name="Song X."/>
            <person name="Adiconis X."/>
            <person name="Fan L."/>
            <person name="Goldberg J.M."/>
            <person name="Levin J.Z."/>
            <person name="Young S."/>
            <person name="Zeng Q."/>
            <person name="Anikster Y."/>
            <person name="Bruce M."/>
            <person name="Wang M."/>
            <person name="Yin C."/>
            <person name="McCallum B."/>
            <person name="Szabo L.J."/>
            <person name="Hulbert S."/>
            <person name="Chen X."/>
            <person name="Fellers J.P."/>
        </authorList>
    </citation>
    <scope>NUCLEOTIDE SEQUENCE</scope>
    <source>
        <strain evidence="3">Isolate 1-1 / race 1 (BBBD)</strain>
        <strain evidence="2">isolate 1-1 / race 1 (BBBD)</strain>
    </source>
</reference>
<keyword evidence="3" id="KW-1185">Reference proteome</keyword>
<organism evidence="1">
    <name type="scientific">Puccinia triticina (isolate 1-1 / race 1 (BBBD))</name>
    <name type="common">Brown leaf rust fungus</name>
    <dbReference type="NCBI Taxonomy" id="630390"/>
    <lineage>
        <taxon>Eukaryota</taxon>
        <taxon>Fungi</taxon>
        <taxon>Dikarya</taxon>
        <taxon>Basidiomycota</taxon>
        <taxon>Pucciniomycotina</taxon>
        <taxon>Pucciniomycetes</taxon>
        <taxon>Pucciniales</taxon>
        <taxon>Pucciniaceae</taxon>
        <taxon>Puccinia</taxon>
    </lineage>
</organism>
<name>A0A180GXJ4_PUCT1</name>
<evidence type="ECO:0000313" key="3">
    <source>
        <dbReference type="Proteomes" id="UP000005240"/>
    </source>
</evidence>
<evidence type="ECO:0000313" key="2">
    <source>
        <dbReference type="EnsemblFungi" id="PTTG_26220-t43_1-p1"/>
    </source>
</evidence>
<dbReference type="AlphaFoldDB" id="A0A180GXJ4"/>